<keyword evidence="3" id="KW-0256">Endoplasmic reticulum</keyword>
<evidence type="ECO:0000256" key="3">
    <source>
        <dbReference type="ARBA" id="ARBA00022824"/>
    </source>
</evidence>
<dbReference type="GO" id="GO:0140042">
    <property type="term" value="P:lipid droplet formation"/>
    <property type="evidence" value="ECO:0007669"/>
    <property type="project" value="UniProtKB-ARBA"/>
</dbReference>
<dbReference type="CDD" id="cd23995">
    <property type="entry name" value="Seipin_BSCL2_like"/>
    <property type="match status" value="1"/>
</dbReference>
<name>A0A9D4UY40_ADICA</name>
<evidence type="ECO:0000313" key="7">
    <source>
        <dbReference type="EMBL" id="KAI5076011.1"/>
    </source>
</evidence>
<evidence type="ECO:0000256" key="4">
    <source>
        <dbReference type="ARBA" id="ARBA00022989"/>
    </source>
</evidence>
<dbReference type="GO" id="GO:0006629">
    <property type="term" value="P:lipid metabolic process"/>
    <property type="evidence" value="ECO:0007669"/>
    <property type="project" value="UniProtKB-KW"/>
</dbReference>
<dbReference type="AlphaFoldDB" id="A0A9D4UY40"/>
<comment type="caution">
    <text evidence="7">The sequence shown here is derived from an EMBL/GenBank/DDBJ whole genome shotgun (WGS) entry which is preliminary data.</text>
</comment>
<dbReference type="Proteomes" id="UP000886520">
    <property type="component" value="Chromosome 8"/>
</dbReference>
<keyword evidence="6" id="KW-0472">Membrane</keyword>
<dbReference type="PANTHER" id="PTHR21212:SF0">
    <property type="entry name" value="SEIPIN"/>
    <property type="match status" value="1"/>
</dbReference>
<sequence length="167" mass="18634">MGFEKSCFPSEKPALTFEKVYIHDPCDTVFHNTEQMYDTVTAEVISGKGQVLLSKTQPCMLQFRSTALQHVKAVFMAIPLLAGSYLETQTLAVSSLKWQEQNTFSSTALRVVLAPRAGRPLLTGLPELYEAGVRLESDLPWWLSAEAAFGRDNGSILFFCMINRSFC</sequence>
<keyword evidence="5" id="KW-0443">Lipid metabolism</keyword>
<dbReference type="PANTHER" id="PTHR21212">
    <property type="entry name" value="BERNARDINELLI-SEIP CONGENITAL LIPODYSTROPHY 2 HOMOLOG BSCL2 PROTEIN"/>
    <property type="match status" value="1"/>
</dbReference>
<dbReference type="InterPro" id="IPR009617">
    <property type="entry name" value="Seipin"/>
</dbReference>
<reference evidence="7" key="1">
    <citation type="submission" date="2021-01" db="EMBL/GenBank/DDBJ databases">
        <title>Adiantum capillus-veneris genome.</title>
        <authorList>
            <person name="Fang Y."/>
            <person name="Liao Q."/>
        </authorList>
    </citation>
    <scope>NUCLEOTIDE SEQUENCE</scope>
    <source>
        <strain evidence="7">H3</strain>
        <tissue evidence="7">Leaf</tissue>
    </source>
</reference>
<evidence type="ECO:0000313" key="8">
    <source>
        <dbReference type="Proteomes" id="UP000886520"/>
    </source>
</evidence>
<dbReference type="Pfam" id="PF06775">
    <property type="entry name" value="Seipin"/>
    <property type="match status" value="1"/>
</dbReference>
<accession>A0A9D4UY40</accession>
<comment type="subcellular location">
    <subcellularLocation>
        <location evidence="1">Endoplasmic reticulum membrane</location>
        <topology evidence="1">Multi-pass membrane protein</topology>
    </subcellularLocation>
</comment>
<dbReference type="OrthoDB" id="3990054at2759"/>
<evidence type="ECO:0000256" key="6">
    <source>
        <dbReference type="ARBA" id="ARBA00023136"/>
    </source>
</evidence>
<proteinExistence type="predicted"/>
<keyword evidence="4" id="KW-1133">Transmembrane helix</keyword>
<dbReference type="EMBL" id="JABFUD020000008">
    <property type="protein sequence ID" value="KAI5076011.1"/>
    <property type="molecule type" value="Genomic_DNA"/>
</dbReference>
<keyword evidence="2" id="KW-0812">Transmembrane</keyword>
<gene>
    <name evidence="7" type="ORF">GOP47_0008076</name>
</gene>
<evidence type="ECO:0000256" key="2">
    <source>
        <dbReference type="ARBA" id="ARBA00022692"/>
    </source>
</evidence>
<organism evidence="7 8">
    <name type="scientific">Adiantum capillus-veneris</name>
    <name type="common">Maidenhair fern</name>
    <dbReference type="NCBI Taxonomy" id="13818"/>
    <lineage>
        <taxon>Eukaryota</taxon>
        <taxon>Viridiplantae</taxon>
        <taxon>Streptophyta</taxon>
        <taxon>Embryophyta</taxon>
        <taxon>Tracheophyta</taxon>
        <taxon>Polypodiopsida</taxon>
        <taxon>Polypodiidae</taxon>
        <taxon>Polypodiales</taxon>
        <taxon>Pteridineae</taxon>
        <taxon>Pteridaceae</taxon>
        <taxon>Vittarioideae</taxon>
        <taxon>Adiantum</taxon>
    </lineage>
</organism>
<keyword evidence="8" id="KW-1185">Reference proteome</keyword>
<evidence type="ECO:0000256" key="1">
    <source>
        <dbReference type="ARBA" id="ARBA00004477"/>
    </source>
</evidence>
<protein>
    <submittedName>
        <fullName evidence="7">Uncharacterized protein</fullName>
    </submittedName>
</protein>
<evidence type="ECO:0000256" key="5">
    <source>
        <dbReference type="ARBA" id="ARBA00023098"/>
    </source>
</evidence>
<dbReference type="GO" id="GO:0005789">
    <property type="term" value="C:endoplasmic reticulum membrane"/>
    <property type="evidence" value="ECO:0007669"/>
    <property type="project" value="UniProtKB-SubCell"/>
</dbReference>